<keyword evidence="2" id="KW-0808">Transferase</keyword>
<proteinExistence type="predicted"/>
<evidence type="ECO:0000259" key="1">
    <source>
        <dbReference type="Pfam" id="PF00535"/>
    </source>
</evidence>
<sequence>MQSQPKVSIICTVYNKERWLERVIESFLMQETNFPFEILLVDDASSDQSPAIIERFAKDYPDLIRPFYHTSNQGIAKTWVSICKEAKGEYIARCDGDDFWLDSLKLQKQVDLLEKNPDSKWSNTDFDIYDENSNFVSAAGFETGTIPLADDFEKMLTTRGFTMASTWLVERQLMLAVNEELDLATSDDTFNLQLDLFKRTRLSYLPQATVAYTVNRGSDSRPKEFCQIERRFNNLLQTQKDYLEKYPDSDSRKMLDILLERNNRYELELTKRELSLGSLSGEKVKIYFSVAGSGFSEDNILEFPLKQEDQFSFQLPEGCDLFRVDLSEKPSYYAHFSLVSQVAQTEVEALASTGFYYQSSLLFPNPDPQLIFPVIAEFGREFVLSYQLYNFGNETAQDYVSTVLANHLQQARQKIYELESYQREYHRLKEVEEQFVRLTHQYNSVIHSRRWTIPTKIIQFFRRK</sequence>
<dbReference type="Pfam" id="PF00535">
    <property type="entry name" value="Glycos_transf_2"/>
    <property type="match status" value="1"/>
</dbReference>
<name>A0ABX7YL84_9STRE</name>
<gene>
    <name evidence="2" type="ORF">INT76_00365</name>
</gene>
<dbReference type="InterPro" id="IPR029044">
    <property type="entry name" value="Nucleotide-diphossugar_trans"/>
</dbReference>
<keyword evidence="3" id="KW-1185">Reference proteome</keyword>
<organism evidence="2 3">
    <name type="scientific">Streptococcus oriscaviae</name>
    <dbReference type="NCBI Taxonomy" id="2781599"/>
    <lineage>
        <taxon>Bacteria</taxon>
        <taxon>Bacillati</taxon>
        <taxon>Bacillota</taxon>
        <taxon>Bacilli</taxon>
        <taxon>Lactobacillales</taxon>
        <taxon>Streptococcaceae</taxon>
        <taxon>Streptococcus</taxon>
    </lineage>
</organism>
<dbReference type="RefSeq" id="WP_212570971.1">
    <property type="nucleotide sequence ID" value="NZ_CP073084.1"/>
</dbReference>
<dbReference type="EC" id="2.4.-.-" evidence="2"/>
<accession>A0ABX7YL84</accession>
<dbReference type="InterPro" id="IPR001173">
    <property type="entry name" value="Glyco_trans_2-like"/>
</dbReference>
<keyword evidence="2" id="KW-0328">Glycosyltransferase</keyword>
<protein>
    <submittedName>
        <fullName evidence="2">Glycosyltransferase</fullName>
        <ecNumber evidence="2">2.4.-.-</ecNumber>
    </submittedName>
</protein>
<dbReference type="Proteomes" id="UP000677616">
    <property type="component" value="Chromosome"/>
</dbReference>
<feature type="domain" description="Glycosyltransferase 2-like" evidence="1">
    <location>
        <begin position="8"/>
        <end position="121"/>
    </location>
</feature>
<evidence type="ECO:0000313" key="2">
    <source>
        <dbReference type="EMBL" id="QUE54387.1"/>
    </source>
</evidence>
<dbReference type="EMBL" id="CP073084">
    <property type="protein sequence ID" value="QUE54387.1"/>
    <property type="molecule type" value="Genomic_DNA"/>
</dbReference>
<dbReference type="PANTHER" id="PTHR22916:SF3">
    <property type="entry name" value="UDP-GLCNAC:BETAGAL BETA-1,3-N-ACETYLGLUCOSAMINYLTRANSFERASE-LIKE PROTEIN 1"/>
    <property type="match status" value="1"/>
</dbReference>
<dbReference type="CDD" id="cd00761">
    <property type="entry name" value="Glyco_tranf_GTA_type"/>
    <property type="match status" value="1"/>
</dbReference>
<reference evidence="2 3" key="1">
    <citation type="submission" date="2021-04" db="EMBL/GenBank/DDBJ databases">
        <title>Complete genome sequence of a novel Streptococcus species.</title>
        <authorList>
            <person name="Teng J.L.L."/>
        </authorList>
    </citation>
    <scope>NUCLEOTIDE SEQUENCE [LARGE SCALE GENOMIC DNA]</scope>
    <source>
        <strain evidence="2 3">HKU75</strain>
    </source>
</reference>
<dbReference type="GO" id="GO:0016757">
    <property type="term" value="F:glycosyltransferase activity"/>
    <property type="evidence" value="ECO:0007669"/>
    <property type="project" value="UniProtKB-KW"/>
</dbReference>
<evidence type="ECO:0000313" key="3">
    <source>
        <dbReference type="Proteomes" id="UP000677616"/>
    </source>
</evidence>
<dbReference type="Gene3D" id="3.90.550.10">
    <property type="entry name" value="Spore Coat Polysaccharide Biosynthesis Protein SpsA, Chain A"/>
    <property type="match status" value="1"/>
</dbReference>
<dbReference type="SUPFAM" id="SSF53448">
    <property type="entry name" value="Nucleotide-diphospho-sugar transferases"/>
    <property type="match status" value="1"/>
</dbReference>
<dbReference type="PANTHER" id="PTHR22916">
    <property type="entry name" value="GLYCOSYLTRANSFERASE"/>
    <property type="match status" value="1"/>
</dbReference>